<dbReference type="OrthoDB" id="9780340at2"/>
<dbReference type="PANTHER" id="PTHR35891">
    <property type="entry name" value="THIOL:DISULFIDE INTERCHANGE PROTEIN DSBA"/>
    <property type="match status" value="1"/>
</dbReference>
<dbReference type="InterPro" id="IPR050824">
    <property type="entry name" value="Thiol_disulfide_DsbA"/>
</dbReference>
<feature type="domain" description="Thioredoxin" evidence="2">
    <location>
        <begin position="13"/>
        <end position="208"/>
    </location>
</feature>
<dbReference type="Pfam" id="PF13462">
    <property type="entry name" value="Thioredoxin_4"/>
    <property type="match status" value="1"/>
</dbReference>
<comment type="function">
    <text evidence="1">May be required for disulfide bond formation in some proteins.</text>
</comment>
<dbReference type="PROSITE" id="PS51352">
    <property type="entry name" value="THIOREDOXIN_2"/>
    <property type="match status" value="1"/>
</dbReference>
<evidence type="ECO:0000313" key="4">
    <source>
        <dbReference type="Proteomes" id="UP000193083"/>
    </source>
</evidence>
<dbReference type="RefSeq" id="WP_085462379.1">
    <property type="nucleotide sequence ID" value="NZ_FXBL01000002.1"/>
</dbReference>
<proteinExistence type="predicted"/>
<dbReference type="Gene3D" id="3.40.30.10">
    <property type="entry name" value="Glutaredoxin"/>
    <property type="match status" value="1"/>
</dbReference>
<keyword evidence="3" id="KW-0413">Isomerase</keyword>
<evidence type="ECO:0000256" key="1">
    <source>
        <dbReference type="ARBA" id="ARBA00003565"/>
    </source>
</evidence>
<dbReference type="EMBL" id="FXBL01000002">
    <property type="protein sequence ID" value="SMH26132.1"/>
    <property type="molecule type" value="Genomic_DNA"/>
</dbReference>
<reference evidence="3 4" key="1">
    <citation type="submission" date="2017-04" db="EMBL/GenBank/DDBJ databases">
        <authorList>
            <person name="Afonso C.L."/>
            <person name="Miller P.J."/>
            <person name="Scott M.A."/>
            <person name="Spackman E."/>
            <person name="Goraichik I."/>
            <person name="Dimitrov K.M."/>
            <person name="Suarez D.L."/>
            <person name="Swayne D.E."/>
        </authorList>
    </citation>
    <scope>NUCLEOTIDE SEQUENCE [LARGE SCALE GENOMIC DNA]</scope>
    <source>
        <strain evidence="3 4">B5P</strain>
    </source>
</reference>
<accession>A0A1X7MMS0</accession>
<dbReference type="SUPFAM" id="SSF52833">
    <property type="entry name" value="Thioredoxin-like"/>
    <property type="match status" value="1"/>
</dbReference>
<name>A0A1X7MMS0_9HYPH</name>
<evidence type="ECO:0000313" key="3">
    <source>
        <dbReference type="EMBL" id="SMH26132.1"/>
    </source>
</evidence>
<dbReference type="InterPro" id="IPR013766">
    <property type="entry name" value="Thioredoxin_domain"/>
</dbReference>
<sequence length="217" mass="23503">MNRRAIVIGTVTVAVAAFAIAAAYYPRDTGTAQQEESNLVRAHSPVIGPADAPVTIVEFLDPSCEACRAFYPIVKQIMDAFPNETRLVIRYAALHEGSDEAVRILEAARLQDRFTPVLEKLFFEQPQWAIHGAPDMEKAWSFAGDAGLDVAKAREDAKSPEISTVLEQDMADVKVVNLQGTPTFFVNGKPLASFGPQQLYDLVAAEVAAARGATPSQ</sequence>
<dbReference type="InterPro" id="IPR036249">
    <property type="entry name" value="Thioredoxin-like_sf"/>
</dbReference>
<dbReference type="PANTHER" id="PTHR35891:SF3">
    <property type="entry name" value="THIOL:DISULFIDE INTERCHANGE PROTEIN DSBL"/>
    <property type="match status" value="1"/>
</dbReference>
<dbReference type="InterPro" id="IPR012336">
    <property type="entry name" value="Thioredoxin-like_fold"/>
</dbReference>
<dbReference type="GO" id="GO:0016853">
    <property type="term" value="F:isomerase activity"/>
    <property type="evidence" value="ECO:0007669"/>
    <property type="project" value="UniProtKB-KW"/>
</dbReference>
<dbReference type="AlphaFoldDB" id="A0A1X7MMS0"/>
<dbReference type="Proteomes" id="UP000193083">
    <property type="component" value="Unassembled WGS sequence"/>
</dbReference>
<evidence type="ECO:0000259" key="2">
    <source>
        <dbReference type="PROSITE" id="PS51352"/>
    </source>
</evidence>
<keyword evidence="4" id="KW-1185">Reference proteome</keyword>
<gene>
    <name evidence="3" type="ORF">SAMN02982922_0029</name>
</gene>
<protein>
    <submittedName>
        <fullName evidence="3">Protein-disulfide isomerase</fullName>
    </submittedName>
</protein>
<organism evidence="3 4">
    <name type="scientific">Mesorhizobium australicum</name>
    <dbReference type="NCBI Taxonomy" id="536018"/>
    <lineage>
        <taxon>Bacteria</taxon>
        <taxon>Pseudomonadati</taxon>
        <taxon>Pseudomonadota</taxon>
        <taxon>Alphaproteobacteria</taxon>
        <taxon>Hyphomicrobiales</taxon>
        <taxon>Phyllobacteriaceae</taxon>
        <taxon>Mesorhizobium</taxon>
    </lineage>
</organism>